<gene>
    <name evidence="4" type="ORF">K3721_21990</name>
</gene>
<dbReference type="KEGG" id="lcae:K3721_21990"/>
<dbReference type="InterPro" id="IPR018253">
    <property type="entry name" value="DnaJ_domain_CS"/>
</dbReference>
<dbReference type="AlphaFoldDB" id="A0A9Q9HR55"/>
<dbReference type="SUPFAM" id="SSF49493">
    <property type="entry name" value="HSP40/DnaJ peptide-binding domain"/>
    <property type="match status" value="2"/>
</dbReference>
<dbReference type="PROSITE" id="PS00636">
    <property type="entry name" value="DNAJ_1"/>
    <property type="match status" value="1"/>
</dbReference>
<dbReference type="InterPro" id="IPR036869">
    <property type="entry name" value="J_dom_sf"/>
</dbReference>
<dbReference type="EMBL" id="CP081077">
    <property type="protein sequence ID" value="UWQ56547.1"/>
    <property type="molecule type" value="Genomic_DNA"/>
</dbReference>
<sequence length="306" mass="33554">MEYRDYYKILGIAPDAEPGEVKRAFRKLARKYHPDINESAEAEAMFKDVNEAYEVLKDPERRAAYDQLGKPGSGSQDSFRPPPGWEGGFEFTGSGPERAEAFSEFFESLFRRRGQPFDRPGADQHARLQLDIEDAYRGATRVLTLRVPQAAPDGSVQLQDRSITVHVPKGILEGQHIRLPGQGLAPLGGGVPGDLFLEVSFAPHPVYRAVGRDLYLDLPVAPWEAALGGKVMMPTPDGKVALTVPANARSGQKLRLKGKGLPGTPPGDIYATLRIVNPKVTTEEARRVFEQMAREVPFNPRAGIGG</sequence>
<evidence type="ECO:0000256" key="2">
    <source>
        <dbReference type="SAM" id="MobiDB-lite"/>
    </source>
</evidence>
<evidence type="ECO:0000256" key="1">
    <source>
        <dbReference type="ARBA" id="ARBA00023186"/>
    </source>
</evidence>
<dbReference type="PRINTS" id="PR00625">
    <property type="entry name" value="JDOMAIN"/>
</dbReference>
<evidence type="ECO:0000259" key="3">
    <source>
        <dbReference type="PROSITE" id="PS50076"/>
    </source>
</evidence>
<dbReference type="SMART" id="SM00271">
    <property type="entry name" value="DnaJ"/>
    <property type="match status" value="1"/>
</dbReference>
<dbReference type="InterPro" id="IPR002939">
    <property type="entry name" value="DnaJ_C"/>
</dbReference>
<reference evidence="4" key="1">
    <citation type="submission" date="2021-08" db="EMBL/GenBank/DDBJ databases">
        <authorList>
            <person name="Nwanade C."/>
            <person name="Wang M."/>
            <person name="Masoudi A."/>
            <person name="Yu Z."/>
            <person name="Liu J."/>
        </authorList>
    </citation>
    <scope>NUCLEOTIDE SEQUENCE</scope>
    <source>
        <strain evidence="4">S122</strain>
        <plasmid evidence="4">unnamed7</plasmid>
    </source>
</reference>
<feature type="domain" description="J" evidence="3">
    <location>
        <begin position="5"/>
        <end position="69"/>
    </location>
</feature>
<organism evidence="4 5">
    <name type="scientific">Leisingera caerulea</name>
    <name type="common">Phaeobacter caeruleus</name>
    <dbReference type="NCBI Taxonomy" id="506591"/>
    <lineage>
        <taxon>Bacteria</taxon>
        <taxon>Pseudomonadati</taxon>
        <taxon>Pseudomonadota</taxon>
        <taxon>Alphaproteobacteria</taxon>
        <taxon>Rhodobacterales</taxon>
        <taxon>Roseobacteraceae</taxon>
        <taxon>Leisingera</taxon>
    </lineage>
</organism>
<name>A0A9Q9HR55_LEICA</name>
<dbReference type="GO" id="GO:0042026">
    <property type="term" value="P:protein refolding"/>
    <property type="evidence" value="ECO:0007669"/>
    <property type="project" value="TreeGrafter"/>
</dbReference>
<dbReference type="PANTHER" id="PTHR43096:SF52">
    <property type="entry name" value="DNAJ HOMOLOG 1, MITOCHONDRIAL-RELATED"/>
    <property type="match status" value="1"/>
</dbReference>
<dbReference type="Pfam" id="PF01556">
    <property type="entry name" value="DnaJ_C"/>
    <property type="match status" value="1"/>
</dbReference>
<dbReference type="InterPro" id="IPR001623">
    <property type="entry name" value="DnaJ_domain"/>
</dbReference>
<dbReference type="FunFam" id="2.60.260.20:FF:000013">
    <property type="entry name" value="DnaJ subfamily B member 11"/>
    <property type="match status" value="1"/>
</dbReference>
<dbReference type="GO" id="GO:0005737">
    <property type="term" value="C:cytoplasm"/>
    <property type="evidence" value="ECO:0007669"/>
    <property type="project" value="TreeGrafter"/>
</dbReference>
<dbReference type="Gene3D" id="1.10.287.110">
    <property type="entry name" value="DnaJ domain"/>
    <property type="match status" value="1"/>
</dbReference>
<dbReference type="CDD" id="cd06257">
    <property type="entry name" value="DnaJ"/>
    <property type="match status" value="1"/>
</dbReference>
<keyword evidence="4" id="KW-0614">Plasmid</keyword>
<evidence type="ECO:0000313" key="5">
    <source>
        <dbReference type="Proteomes" id="UP001058713"/>
    </source>
</evidence>
<dbReference type="RefSeq" id="WP_259973177.1">
    <property type="nucleotide sequence ID" value="NZ_CP081077.1"/>
</dbReference>
<keyword evidence="1" id="KW-0143">Chaperone</keyword>
<evidence type="ECO:0000313" key="4">
    <source>
        <dbReference type="EMBL" id="UWQ56547.1"/>
    </source>
</evidence>
<dbReference type="Proteomes" id="UP001058713">
    <property type="component" value="Plasmid unnamed7"/>
</dbReference>
<dbReference type="Pfam" id="PF00226">
    <property type="entry name" value="DnaJ"/>
    <property type="match status" value="1"/>
</dbReference>
<geneLocation type="plasmid" evidence="4 5">
    <name>unnamed7</name>
</geneLocation>
<dbReference type="PROSITE" id="PS50076">
    <property type="entry name" value="DNAJ_2"/>
    <property type="match status" value="1"/>
</dbReference>
<protein>
    <submittedName>
        <fullName evidence="4">DnaJ domain-containing protein</fullName>
    </submittedName>
</protein>
<dbReference type="CDD" id="cd10747">
    <property type="entry name" value="DnaJ_C"/>
    <property type="match status" value="1"/>
</dbReference>
<dbReference type="GO" id="GO:0051082">
    <property type="term" value="F:unfolded protein binding"/>
    <property type="evidence" value="ECO:0007669"/>
    <property type="project" value="InterPro"/>
</dbReference>
<dbReference type="PANTHER" id="PTHR43096">
    <property type="entry name" value="DNAJ HOMOLOG 1, MITOCHONDRIAL-RELATED"/>
    <property type="match status" value="1"/>
</dbReference>
<dbReference type="SUPFAM" id="SSF46565">
    <property type="entry name" value="Chaperone J-domain"/>
    <property type="match status" value="1"/>
</dbReference>
<feature type="region of interest" description="Disordered" evidence="2">
    <location>
        <begin position="65"/>
        <end position="93"/>
    </location>
</feature>
<accession>A0A9Q9HR55</accession>
<dbReference type="Gene3D" id="2.60.260.20">
    <property type="entry name" value="Urease metallochaperone UreE, N-terminal domain"/>
    <property type="match status" value="2"/>
</dbReference>
<dbReference type="InterPro" id="IPR008971">
    <property type="entry name" value="HSP40/DnaJ_pept-bd"/>
</dbReference>
<proteinExistence type="predicted"/>